<dbReference type="PANTHER" id="PTHR11552">
    <property type="entry name" value="GLUCOSE-METHANOL-CHOLINE GMC OXIDOREDUCTASE"/>
    <property type="match status" value="1"/>
</dbReference>
<dbReference type="AlphaFoldDB" id="A0A5M4FES5"/>
<dbReference type="Proteomes" id="UP000380867">
    <property type="component" value="Unassembled WGS sequence"/>
</dbReference>
<dbReference type="Pfam" id="PF05199">
    <property type="entry name" value="GMC_oxred_C"/>
    <property type="match status" value="1"/>
</dbReference>
<keyword evidence="3" id="KW-0285">Flavoprotein</keyword>
<dbReference type="Gene3D" id="3.50.50.60">
    <property type="entry name" value="FAD/NAD(P)-binding domain"/>
    <property type="match status" value="1"/>
</dbReference>
<evidence type="ECO:0000256" key="2">
    <source>
        <dbReference type="ARBA" id="ARBA00010790"/>
    </source>
</evidence>
<evidence type="ECO:0000259" key="6">
    <source>
        <dbReference type="PROSITE" id="PS00624"/>
    </source>
</evidence>
<dbReference type="Gene3D" id="3.30.410.40">
    <property type="match status" value="1"/>
</dbReference>
<dbReference type="SUPFAM" id="SSF54373">
    <property type="entry name" value="FAD-linked reductases, C-terminal domain"/>
    <property type="match status" value="1"/>
</dbReference>
<organism evidence="7 8">
    <name type="scientific">Aeromicrobium ginsengisoli</name>
    <dbReference type="NCBI Taxonomy" id="363867"/>
    <lineage>
        <taxon>Bacteria</taxon>
        <taxon>Bacillati</taxon>
        <taxon>Actinomycetota</taxon>
        <taxon>Actinomycetes</taxon>
        <taxon>Propionibacteriales</taxon>
        <taxon>Nocardioidaceae</taxon>
        <taxon>Aeromicrobium</taxon>
    </lineage>
</organism>
<dbReference type="EMBL" id="SDPQ02000002">
    <property type="protein sequence ID" value="KAA1397626.1"/>
    <property type="molecule type" value="Genomic_DNA"/>
</dbReference>
<evidence type="ECO:0000313" key="7">
    <source>
        <dbReference type="EMBL" id="KAA1397626.1"/>
    </source>
</evidence>
<evidence type="ECO:0000313" key="8">
    <source>
        <dbReference type="Proteomes" id="UP000380867"/>
    </source>
</evidence>
<dbReference type="SUPFAM" id="SSF51905">
    <property type="entry name" value="FAD/NAD(P)-binding domain"/>
    <property type="match status" value="1"/>
</dbReference>
<evidence type="ECO:0000256" key="4">
    <source>
        <dbReference type="ARBA" id="ARBA00022827"/>
    </source>
</evidence>
<dbReference type="InterPro" id="IPR007867">
    <property type="entry name" value="GMC_OxRtase_C"/>
</dbReference>
<proteinExistence type="inferred from homology"/>
<dbReference type="InterPro" id="IPR036188">
    <property type="entry name" value="FAD/NAD-bd_sf"/>
</dbReference>
<dbReference type="PIRSF" id="PIRSF000137">
    <property type="entry name" value="Alcohol_oxidase"/>
    <property type="match status" value="1"/>
</dbReference>
<gene>
    <name evidence="7" type="ORF">ESP70_009720</name>
</gene>
<accession>A0A5M4FES5</accession>
<feature type="domain" description="Glucose-methanol-choline oxidoreductase N-terminal" evidence="6">
    <location>
        <begin position="286"/>
        <end position="300"/>
    </location>
</feature>
<evidence type="ECO:0000256" key="1">
    <source>
        <dbReference type="ARBA" id="ARBA00001974"/>
    </source>
</evidence>
<dbReference type="PANTHER" id="PTHR11552:SF147">
    <property type="entry name" value="CHOLINE DEHYDROGENASE, MITOCHONDRIAL"/>
    <property type="match status" value="1"/>
</dbReference>
<dbReference type="GO" id="GO:0016020">
    <property type="term" value="C:membrane"/>
    <property type="evidence" value="ECO:0007669"/>
    <property type="project" value="TreeGrafter"/>
</dbReference>
<comment type="similarity">
    <text evidence="2">Belongs to the GMC oxidoreductase family.</text>
</comment>
<dbReference type="InterPro" id="IPR000172">
    <property type="entry name" value="GMC_OxRdtase_N"/>
</dbReference>
<dbReference type="OrthoDB" id="9785276at2"/>
<comment type="cofactor">
    <cofactor evidence="1 5">
        <name>FAD</name>
        <dbReference type="ChEBI" id="CHEBI:57692"/>
    </cofactor>
</comment>
<feature type="binding site" evidence="5">
    <location>
        <position position="467"/>
    </location>
    <ligand>
        <name>substrate</name>
    </ligand>
</feature>
<protein>
    <submittedName>
        <fullName evidence="7">Dehydrogenase</fullName>
    </submittedName>
</protein>
<keyword evidence="8" id="KW-1185">Reference proteome</keyword>
<evidence type="ECO:0000256" key="3">
    <source>
        <dbReference type="ARBA" id="ARBA00022630"/>
    </source>
</evidence>
<comment type="caution">
    <text evidence="7">The sequence shown here is derived from an EMBL/GenBank/DDBJ whole genome shotgun (WGS) entry which is preliminary data.</text>
</comment>
<feature type="binding site" evidence="5">
    <location>
        <position position="118"/>
    </location>
    <ligand>
        <name>FAD</name>
        <dbReference type="ChEBI" id="CHEBI:57692"/>
    </ligand>
</feature>
<reference evidence="7" key="1">
    <citation type="submission" date="2019-09" db="EMBL/GenBank/DDBJ databases">
        <authorList>
            <person name="Li J."/>
        </authorList>
    </citation>
    <scope>NUCLEOTIDE SEQUENCE [LARGE SCALE GENOMIC DNA]</scope>
    <source>
        <strain evidence="7">JCM 14732</strain>
    </source>
</reference>
<dbReference type="InterPro" id="IPR012132">
    <property type="entry name" value="GMC_OxRdtase"/>
</dbReference>
<feature type="binding site" evidence="5">
    <location>
        <position position="255"/>
    </location>
    <ligand>
        <name>FAD</name>
        <dbReference type="ChEBI" id="CHEBI:57692"/>
    </ligand>
</feature>
<sequence length="531" mass="56603">MASEPARRTRIDMTTNAHSAQQATTGRRVVVVGGGSAGCVMASRLSEDPSIDVVLVEAGPDYEDIDDPRAANVRNAWGFGFTTHDWGYVSDDHIPESTNTPDFAMVEQGVLPVFAGKVTGGGSSVNATNALQPTRRDMDRWVGLGATDWTWDEVLPYLQKIENDPIGGDRHGTEGYVPVHRWTADNGLRPFMQAFVDACAEQGHPVTADLNGESQLGAGPVPLNQQDGVRQSSAVTYLKAARGRPNLTVRDDEQVDRVLFDGTRAIGIVLVSGEELLADEVVLSAGSIGSPAILMRSGVGPKDVLDGLGIDVVSALDGVGQKLGDHPLVYMTYEADAEAMGELLPPLQTMLVFSSGGADAALEPDLHAIPFTLEPGSLIIAVGLVRPYSMGSVSIRSRDPLEKPQILLNLMHHPDDLKRLVAGVAHVREIVASPSLEKYVGAELWPGPDVVDRGDISRAVLEAKNTYVHMVSTCSMGDAGLPWAVVGQDGSVHGTQGLRVVDASIMPVIPSVPTNFTTMMIAERCAALMRR</sequence>
<dbReference type="PROSITE" id="PS00624">
    <property type="entry name" value="GMC_OXRED_2"/>
    <property type="match status" value="1"/>
</dbReference>
<dbReference type="GO" id="GO:0019285">
    <property type="term" value="P:glycine betaine biosynthetic process from choline"/>
    <property type="evidence" value="ECO:0007669"/>
    <property type="project" value="TreeGrafter"/>
</dbReference>
<dbReference type="GO" id="GO:0008812">
    <property type="term" value="F:choline dehydrogenase activity"/>
    <property type="evidence" value="ECO:0007669"/>
    <property type="project" value="TreeGrafter"/>
</dbReference>
<keyword evidence="4 5" id="KW-0274">FAD</keyword>
<dbReference type="GO" id="GO:0050660">
    <property type="term" value="F:flavin adenine dinucleotide binding"/>
    <property type="evidence" value="ECO:0007669"/>
    <property type="project" value="InterPro"/>
</dbReference>
<evidence type="ECO:0000256" key="5">
    <source>
        <dbReference type="PIRSR" id="PIRSR000137-2"/>
    </source>
</evidence>
<dbReference type="Pfam" id="PF00732">
    <property type="entry name" value="GMC_oxred_N"/>
    <property type="match status" value="1"/>
</dbReference>
<name>A0A5M4FES5_9ACTN</name>